<dbReference type="PANTHER" id="PTHR43693">
    <property type="entry name" value="PROTEIN PHOSPHATASE CHEZ"/>
    <property type="match status" value="1"/>
</dbReference>
<protein>
    <submittedName>
        <fullName evidence="4">Chemotaxis protein CheC</fullName>
    </submittedName>
</protein>
<dbReference type="PANTHER" id="PTHR43693:SF1">
    <property type="entry name" value="PROTEIN PHOSPHATASE CHEZ"/>
    <property type="match status" value="1"/>
</dbReference>
<dbReference type="GO" id="GO:0016787">
    <property type="term" value="F:hydrolase activity"/>
    <property type="evidence" value="ECO:0007669"/>
    <property type="project" value="UniProtKB-KW"/>
</dbReference>
<accession>A0A0U1QQN9</accession>
<evidence type="ECO:0000256" key="1">
    <source>
        <dbReference type="ARBA" id="ARBA00022500"/>
    </source>
</evidence>
<reference evidence="4 5" key="1">
    <citation type="journal article" date="2011" name="J. Bacteriol.">
        <title>Draft genome sequence of Sporolactobacillus inulinus strain CASD, an efficient D-lactic acid-producing bacterium with high-concentration lactate tolerance capability.</title>
        <authorList>
            <person name="Yu B."/>
            <person name="Su F."/>
            <person name="Wang L."/>
            <person name="Xu K."/>
            <person name="Zhao B."/>
            <person name="Xu P."/>
        </authorList>
    </citation>
    <scope>NUCLEOTIDE SEQUENCE [LARGE SCALE GENOMIC DNA]</scope>
    <source>
        <strain evidence="4 5">CASD</strain>
    </source>
</reference>
<dbReference type="InterPro" id="IPR028976">
    <property type="entry name" value="CheC-like_sf"/>
</dbReference>
<keyword evidence="1" id="KW-0145">Chemotaxis</keyword>
<comment type="caution">
    <text evidence="4">The sequence shown here is derived from an EMBL/GenBank/DDBJ whole genome shotgun (WGS) entry which is preliminary data.</text>
</comment>
<dbReference type="CDD" id="cd17909">
    <property type="entry name" value="CheC_ClassI"/>
    <property type="match status" value="1"/>
</dbReference>
<dbReference type="SUPFAM" id="SSF103039">
    <property type="entry name" value="CheC-like"/>
    <property type="match status" value="1"/>
</dbReference>
<gene>
    <name evidence="4" type="ORF">SINU_04435</name>
</gene>
<keyword evidence="5" id="KW-1185">Reference proteome</keyword>
<dbReference type="Pfam" id="PF04509">
    <property type="entry name" value="CheC"/>
    <property type="match status" value="2"/>
</dbReference>
<proteinExistence type="predicted"/>
<organism evidence="4 5">
    <name type="scientific">Sporolactobacillus inulinus CASD</name>
    <dbReference type="NCBI Taxonomy" id="1069536"/>
    <lineage>
        <taxon>Bacteria</taxon>
        <taxon>Bacillati</taxon>
        <taxon>Bacillota</taxon>
        <taxon>Bacilli</taxon>
        <taxon>Bacillales</taxon>
        <taxon>Sporolactobacillaceae</taxon>
        <taxon>Sporolactobacillus</taxon>
    </lineage>
</organism>
<dbReference type="OrthoDB" id="9812187at2"/>
<dbReference type="EMBL" id="AFVQ02000052">
    <property type="protein sequence ID" value="KLI03134.1"/>
    <property type="molecule type" value="Genomic_DNA"/>
</dbReference>
<name>A0A0U1QQN9_9BACL</name>
<dbReference type="InterPro" id="IPR050992">
    <property type="entry name" value="CheZ_family_phosphatases"/>
</dbReference>
<dbReference type="Proteomes" id="UP000035553">
    <property type="component" value="Unassembled WGS sequence"/>
</dbReference>
<dbReference type="AlphaFoldDB" id="A0A0U1QQN9"/>
<evidence type="ECO:0000259" key="3">
    <source>
        <dbReference type="Pfam" id="PF04509"/>
    </source>
</evidence>
<dbReference type="STRING" id="1069536.SINU_04435"/>
<sequence>MNHLNQLDGRHLDLLKESANIGASHAATSLSIMLKKPIDLCIPSVRLQSIAELIDGKAEQQVAASLIQVKGGIRGCFFVMFAIDQANMLIEELVPQGNICDDGIGSSAFYEVSNILCGSYLSALSSFLNVAFIQSPPVISVDMAGAILSEGLVELSLYDEFALLIDAVVFDRQKGHQLNGEFLFLPLPDSLDVIFERVEGKFSQ</sequence>
<dbReference type="RefSeq" id="WP_010025570.1">
    <property type="nucleotide sequence ID" value="NZ_AFVQ02000052.1"/>
</dbReference>
<dbReference type="InterPro" id="IPR007597">
    <property type="entry name" value="CheC"/>
</dbReference>
<feature type="domain" description="CheC-like protein" evidence="3">
    <location>
        <begin position="11"/>
        <end position="40"/>
    </location>
</feature>
<feature type="domain" description="CheC-like protein" evidence="3">
    <location>
        <begin position="105"/>
        <end position="140"/>
    </location>
</feature>
<dbReference type="Gene3D" id="3.40.1550.10">
    <property type="entry name" value="CheC-like"/>
    <property type="match status" value="1"/>
</dbReference>
<evidence type="ECO:0000313" key="5">
    <source>
        <dbReference type="Proteomes" id="UP000035553"/>
    </source>
</evidence>
<dbReference type="GO" id="GO:0006935">
    <property type="term" value="P:chemotaxis"/>
    <property type="evidence" value="ECO:0007669"/>
    <property type="project" value="UniProtKB-KW"/>
</dbReference>
<keyword evidence="2" id="KW-0378">Hydrolase</keyword>
<evidence type="ECO:0000256" key="2">
    <source>
        <dbReference type="ARBA" id="ARBA00022801"/>
    </source>
</evidence>
<evidence type="ECO:0000313" key="4">
    <source>
        <dbReference type="EMBL" id="KLI03134.1"/>
    </source>
</evidence>